<proteinExistence type="predicted"/>
<evidence type="ECO:0000256" key="1">
    <source>
        <dbReference type="SAM" id="MobiDB-lite"/>
    </source>
</evidence>
<dbReference type="AlphaFoldDB" id="A0A6B0SD32"/>
<reference evidence="2" key="1">
    <citation type="submission" date="2019-10" db="EMBL/GenBank/DDBJ databases">
        <title>The sequence and de novo assembly of the wild yak genome.</title>
        <authorList>
            <person name="Liu Y."/>
        </authorList>
    </citation>
    <scope>NUCLEOTIDE SEQUENCE [LARGE SCALE GENOMIC DNA]</scope>
    <source>
        <strain evidence="2">WY2019</strain>
    </source>
</reference>
<accession>A0A6B0SD32</accession>
<keyword evidence="3" id="KW-1185">Reference proteome</keyword>
<protein>
    <submittedName>
        <fullName evidence="2">Uncharacterized protein</fullName>
    </submittedName>
</protein>
<organism evidence="2 3">
    <name type="scientific">Bos mutus</name>
    <name type="common">wild yak</name>
    <dbReference type="NCBI Taxonomy" id="72004"/>
    <lineage>
        <taxon>Eukaryota</taxon>
        <taxon>Metazoa</taxon>
        <taxon>Chordata</taxon>
        <taxon>Craniata</taxon>
        <taxon>Vertebrata</taxon>
        <taxon>Euteleostomi</taxon>
        <taxon>Mammalia</taxon>
        <taxon>Eutheria</taxon>
        <taxon>Laurasiatheria</taxon>
        <taxon>Artiodactyla</taxon>
        <taxon>Ruminantia</taxon>
        <taxon>Pecora</taxon>
        <taxon>Bovidae</taxon>
        <taxon>Bovinae</taxon>
        <taxon>Bos</taxon>
    </lineage>
</organism>
<dbReference type="Proteomes" id="UP000322234">
    <property type="component" value="Unassembled WGS sequence"/>
</dbReference>
<evidence type="ECO:0000313" key="2">
    <source>
        <dbReference type="EMBL" id="MXQ99275.1"/>
    </source>
</evidence>
<name>A0A6B0SD32_9CETA</name>
<evidence type="ECO:0000313" key="3">
    <source>
        <dbReference type="Proteomes" id="UP000322234"/>
    </source>
</evidence>
<gene>
    <name evidence="2" type="ORF">E5288_WYG013376</name>
</gene>
<feature type="region of interest" description="Disordered" evidence="1">
    <location>
        <begin position="1"/>
        <end position="69"/>
    </location>
</feature>
<feature type="compositionally biased region" description="Low complexity" evidence="1">
    <location>
        <begin position="55"/>
        <end position="66"/>
    </location>
</feature>
<sequence>MLSLSRTRPPGSPSPKAAPRGPKEPRYRPAPHAPGPGPQAAASPAPSRRRDRAPAPRSGSGAGAASEGLRSQDLKIRWFFGFEDVEDPMIPHIFFSL</sequence>
<dbReference type="EMBL" id="VBQZ03000401">
    <property type="protein sequence ID" value="MXQ99275.1"/>
    <property type="molecule type" value="Genomic_DNA"/>
</dbReference>
<comment type="caution">
    <text evidence="2">The sequence shown here is derived from an EMBL/GenBank/DDBJ whole genome shotgun (WGS) entry which is preliminary data.</text>
</comment>